<dbReference type="Proteomes" id="UP000256829">
    <property type="component" value="Unassembled WGS sequence"/>
</dbReference>
<proteinExistence type="inferred from homology"/>
<dbReference type="GO" id="GO:0003677">
    <property type="term" value="F:DNA binding"/>
    <property type="evidence" value="ECO:0007669"/>
    <property type="project" value="UniProtKB-KW"/>
</dbReference>
<dbReference type="InterPro" id="IPR038488">
    <property type="entry name" value="Integrase_DNA-bd_sf"/>
</dbReference>
<evidence type="ECO:0000313" key="6">
    <source>
        <dbReference type="EMBL" id="RDY67714.1"/>
    </source>
</evidence>
<dbReference type="InterPro" id="IPR025166">
    <property type="entry name" value="Integrase_DNA_bind_dom"/>
</dbReference>
<dbReference type="GO" id="GO:0006310">
    <property type="term" value="P:DNA recombination"/>
    <property type="evidence" value="ECO:0007669"/>
    <property type="project" value="UniProtKB-KW"/>
</dbReference>
<dbReference type="Pfam" id="PF13356">
    <property type="entry name" value="Arm-DNA-bind_3"/>
    <property type="match status" value="1"/>
</dbReference>
<dbReference type="PANTHER" id="PTHR30629">
    <property type="entry name" value="PROPHAGE INTEGRASE"/>
    <property type="match status" value="1"/>
</dbReference>
<keyword evidence="2" id="KW-0229">DNA integration</keyword>
<evidence type="ECO:0000256" key="1">
    <source>
        <dbReference type="ARBA" id="ARBA00008857"/>
    </source>
</evidence>
<dbReference type="PANTHER" id="PTHR30629:SF2">
    <property type="entry name" value="PROPHAGE INTEGRASE INTS-RELATED"/>
    <property type="match status" value="1"/>
</dbReference>
<dbReference type="InterPro" id="IPR013762">
    <property type="entry name" value="Integrase-like_cat_sf"/>
</dbReference>
<protein>
    <submittedName>
        <fullName evidence="6">DUF4102 domain-containing protein</fullName>
    </submittedName>
</protein>
<dbReference type="SUPFAM" id="SSF56349">
    <property type="entry name" value="DNA breaking-rejoining enzymes"/>
    <property type="match status" value="1"/>
</dbReference>
<dbReference type="InterPro" id="IPR010998">
    <property type="entry name" value="Integrase_recombinase_N"/>
</dbReference>
<dbReference type="PROSITE" id="PS51898">
    <property type="entry name" value="TYR_RECOMBINASE"/>
    <property type="match status" value="1"/>
</dbReference>
<accession>A0A3D8VE73</accession>
<comment type="caution">
    <text evidence="6">The sequence shown here is derived from an EMBL/GenBank/DDBJ whole genome shotgun (WGS) entry which is preliminary data.</text>
</comment>
<dbReference type="Pfam" id="PF00589">
    <property type="entry name" value="Phage_integrase"/>
    <property type="match status" value="1"/>
</dbReference>
<keyword evidence="7" id="KW-1185">Reference proteome</keyword>
<dbReference type="Gene3D" id="1.10.150.130">
    <property type="match status" value="1"/>
</dbReference>
<organism evidence="6 7">
    <name type="scientific">Lysobacter soli</name>
    <dbReference type="NCBI Taxonomy" id="453783"/>
    <lineage>
        <taxon>Bacteria</taxon>
        <taxon>Pseudomonadati</taxon>
        <taxon>Pseudomonadota</taxon>
        <taxon>Gammaproteobacteria</taxon>
        <taxon>Lysobacterales</taxon>
        <taxon>Lysobacteraceae</taxon>
        <taxon>Lysobacter</taxon>
    </lineage>
</organism>
<evidence type="ECO:0000256" key="2">
    <source>
        <dbReference type="ARBA" id="ARBA00022908"/>
    </source>
</evidence>
<name>A0A3D8VE73_9GAMM</name>
<gene>
    <name evidence="6" type="ORF">DX912_07260</name>
</gene>
<dbReference type="InterPro" id="IPR011010">
    <property type="entry name" value="DNA_brk_join_enz"/>
</dbReference>
<dbReference type="GO" id="GO:0015074">
    <property type="term" value="P:DNA integration"/>
    <property type="evidence" value="ECO:0007669"/>
    <property type="project" value="UniProtKB-KW"/>
</dbReference>
<dbReference type="InterPro" id="IPR002104">
    <property type="entry name" value="Integrase_catalytic"/>
</dbReference>
<dbReference type="RefSeq" id="WP_115841837.1">
    <property type="nucleotide sequence ID" value="NZ_QTJR01000004.1"/>
</dbReference>
<evidence type="ECO:0000256" key="3">
    <source>
        <dbReference type="ARBA" id="ARBA00023125"/>
    </source>
</evidence>
<dbReference type="Gene3D" id="1.10.443.10">
    <property type="entry name" value="Intergrase catalytic core"/>
    <property type="match status" value="2"/>
</dbReference>
<dbReference type="AlphaFoldDB" id="A0A3D8VE73"/>
<evidence type="ECO:0000313" key="7">
    <source>
        <dbReference type="Proteomes" id="UP000256829"/>
    </source>
</evidence>
<keyword evidence="3" id="KW-0238">DNA-binding</keyword>
<evidence type="ECO:0000256" key="4">
    <source>
        <dbReference type="ARBA" id="ARBA00023172"/>
    </source>
</evidence>
<sequence>MRIPLTKRVVATAQPRQRPYELRDAQVRGLLLRVQPSGHKAWIVTWAHGKRRTLGEATLLTLEQARAYASQAMAEVIQQGLPSIAKPERPRCTLAAFLNDHYEPWAKVELRGGQHYVERIEIHFAGLLNRQLSDIDEAVIDRWWRARITGDRAVSKATATRDLACLRSSLSKAVEWKLLDQNPLLGLRQKSVESRKIIRFLSPDEEKRLRSALIERDQRLAAARASGNRWRASRNVQMMPEIPAGSFGDHLTPVVLLAMNTGLRRGELLSLTWADVDLDARMLTVRAENAKSGRQRHIPLNTEAHTVLAQWATRTLVTTGRVFNVASVKKAWAGVLTSARIGSFRFHDLRHHFASKLARAGVDLNTIRELLGHADIAITLRYAHLCPGTLAAAVAKLAA</sequence>
<keyword evidence="4" id="KW-0233">DNA recombination</keyword>
<dbReference type="CDD" id="cd00796">
    <property type="entry name" value="INT_Rci_Hp1_C"/>
    <property type="match status" value="1"/>
</dbReference>
<reference evidence="6 7" key="1">
    <citation type="submission" date="2018-08" db="EMBL/GenBank/DDBJ databases">
        <title>Lysobacter soli KCTC 22011, whole genome shotgun sequence.</title>
        <authorList>
            <person name="Zhang X."/>
            <person name="Feng G."/>
            <person name="Zhu H."/>
        </authorList>
    </citation>
    <scope>NUCLEOTIDE SEQUENCE [LARGE SCALE GENOMIC DNA]</scope>
    <source>
        <strain evidence="6 7">KCTC 22011</strain>
    </source>
</reference>
<dbReference type="EMBL" id="QTJR01000004">
    <property type="protein sequence ID" value="RDY67714.1"/>
    <property type="molecule type" value="Genomic_DNA"/>
</dbReference>
<feature type="domain" description="Tyr recombinase" evidence="5">
    <location>
        <begin position="196"/>
        <end position="395"/>
    </location>
</feature>
<dbReference type="InterPro" id="IPR050808">
    <property type="entry name" value="Phage_Integrase"/>
</dbReference>
<comment type="similarity">
    <text evidence="1">Belongs to the 'phage' integrase family.</text>
</comment>
<evidence type="ECO:0000259" key="5">
    <source>
        <dbReference type="PROSITE" id="PS51898"/>
    </source>
</evidence>
<dbReference type="Gene3D" id="3.30.160.390">
    <property type="entry name" value="Integrase, DNA-binding domain"/>
    <property type="match status" value="1"/>
</dbReference>